<dbReference type="PANTHER" id="PTHR43065">
    <property type="entry name" value="SENSOR HISTIDINE KINASE"/>
    <property type="match status" value="1"/>
</dbReference>
<feature type="compositionally biased region" description="Low complexity" evidence="8">
    <location>
        <begin position="685"/>
        <end position="700"/>
    </location>
</feature>
<evidence type="ECO:0000256" key="3">
    <source>
        <dbReference type="ARBA" id="ARBA00012438"/>
    </source>
</evidence>
<dbReference type="SUPFAM" id="SSF158472">
    <property type="entry name" value="HAMP domain-like"/>
    <property type="match status" value="1"/>
</dbReference>
<feature type="transmembrane region" description="Helical" evidence="9">
    <location>
        <begin position="223"/>
        <end position="245"/>
    </location>
</feature>
<comment type="subcellular location">
    <subcellularLocation>
        <location evidence="2">Membrane</location>
    </subcellularLocation>
</comment>
<feature type="region of interest" description="Disordered" evidence="8">
    <location>
        <begin position="656"/>
        <end position="700"/>
    </location>
</feature>
<dbReference type="InterPro" id="IPR036097">
    <property type="entry name" value="HisK_dim/P_sf"/>
</dbReference>
<sequence length="700" mass="73402">MAGGMRLAIHRSLLRADAADGGASEAASARALAAALRPRLAESATAAGIVGGHVMLLFCVAFLRTQSQVVFQAWFEVVPLLALSGTLGFTFAVRPATHAIVAALRAGPSGDRALLARGLARAERLPDVLASLNFALWLGCTAIGIAYVRPGATFRPGAPFSAADALMQLGFGALFAFGVSFYQRAWHRDSVARAVDLLRAWTGAPERGGAPPTPLRRRMLRDFGLPLLFTGLLSLFSSIGLYRALATGSSFNEDFNAITALFASFSLLVLAALGVVARAARELSRPMAQLARAADEVARGELGAAVPRLSGPKEVVGLGESVERMRQALSRTIDELEGERAGLEENVAARTAELTRALSELKRTQAALIQGERLASIGELVAGVAHEIYNPLNAIAGAAQPIEELAAELRAVLDAYRAAERELPDDRRRALEALREQLQTEAALEDLVGISTLVHRAVERSVRIVANLKSFSRVSGEPLPVDLHAGLEETLLLLGPRLRQARIEVVRRYGDLPPVTCRSGEINQVFMNLLVNAIQALEEASAAPPAPVGAEAAEGAGGAAEGPPGAPVICVETWIDEDMAAVAISDSGPGVPPDLAQRIFDPFFTTKPRGHGTGLGLSISTDIVRRHGGTLALAPADGRAGDLRCGAPAGARFVCRLPLDPRPGSARPQGDAPPPARPSSGGGSAPRTAEARPAPRTAEA</sequence>
<keyword evidence="6" id="KW-0418">Kinase</keyword>
<dbReference type="Gene3D" id="1.10.287.130">
    <property type="match status" value="1"/>
</dbReference>
<gene>
    <name evidence="12" type="ORF">SOCE836_014320</name>
</gene>
<dbReference type="GO" id="GO:0000155">
    <property type="term" value="F:phosphorelay sensor kinase activity"/>
    <property type="evidence" value="ECO:0007669"/>
    <property type="project" value="InterPro"/>
</dbReference>
<dbReference type="SUPFAM" id="SSF55874">
    <property type="entry name" value="ATPase domain of HSP90 chaperone/DNA topoisomerase II/histidine kinase"/>
    <property type="match status" value="1"/>
</dbReference>
<feature type="transmembrane region" description="Helical" evidence="9">
    <location>
        <begin position="257"/>
        <end position="277"/>
    </location>
</feature>
<dbReference type="Pfam" id="PF00672">
    <property type="entry name" value="HAMP"/>
    <property type="match status" value="1"/>
</dbReference>
<dbReference type="Gene3D" id="6.10.340.10">
    <property type="match status" value="1"/>
</dbReference>
<dbReference type="AlphaFoldDB" id="A0A4P2QHF1"/>
<dbReference type="PROSITE" id="PS50885">
    <property type="entry name" value="HAMP"/>
    <property type="match status" value="1"/>
</dbReference>
<evidence type="ECO:0000313" key="13">
    <source>
        <dbReference type="Proteomes" id="UP000295497"/>
    </source>
</evidence>
<reference evidence="12 13" key="1">
    <citation type="submission" date="2015-09" db="EMBL/GenBank/DDBJ databases">
        <title>Sorangium comparison.</title>
        <authorList>
            <person name="Zaburannyi N."/>
            <person name="Bunk B."/>
            <person name="Overmann J."/>
            <person name="Mueller R."/>
        </authorList>
    </citation>
    <scope>NUCLEOTIDE SEQUENCE [LARGE SCALE GENOMIC DNA]</scope>
    <source>
        <strain evidence="12 13">So ce836</strain>
    </source>
</reference>
<keyword evidence="5" id="KW-0808">Transferase</keyword>
<evidence type="ECO:0000256" key="6">
    <source>
        <dbReference type="ARBA" id="ARBA00022777"/>
    </source>
</evidence>
<feature type="transmembrane region" description="Helical" evidence="9">
    <location>
        <begin position="128"/>
        <end position="148"/>
    </location>
</feature>
<evidence type="ECO:0000256" key="1">
    <source>
        <dbReference type="ARBA" id="ARBA00000085"/>
    </source>
</evidence>
<evidence type="ECO:0000256" key="7">
    <source>
        <dbReference type="SAM" id="Coils"/>
    </source>
</evidence>
<feature type="transmembrane region" description="Helical" evidence="9">
    <location>
        <begin position="160"/>
        <end position="182"/>
    </location>
</feature>
<name>A0A4P2QHF1_SORCE</name>
<dbReference type="InterPro" id="IPR003660">
    <property type="entry name" value="HAMP_dom"/>
</dbReference>
<dbReference type="InterPro" id="IPR004358">
    <property type="entry name" value="Sig_transdc_His_kin-like_C"/>
</dbReference>
<keyword evidence="9" id="KW-0812">Transmembrane</keyword>
<protein>
    <recommendedName>
        <fullName evidence="3">histidine kinase</fullName>
        <ecNumber evidence="3">2.7.13.3</ecNumber>
    </recommendedName>
</protein>
<evidence type="ECO:0000256" key="5">
    <source>
        <dbReference type="ARBA" id="ARBA00022679"/>
    </source>
</evidence>
<dbReference type="EMBL" id="CP012672">
    <property type="protein sequence ID" value="AUX29344.1"/>
    <property type="molecule type" value="Genomic_DNA"/>
</dbReference>
<dbReference type="SMART" id="SM00387">
    <property type="entry name" value="HATPase_c"/>
    <property type="match status" value="1"/>
</dbReference>
<comment type="catalytic activity">
    <reaction evidence="1">
        <text>ATP + protein L-histidine = ADP + protein N-phospho-L-histidine.</text>
        <dbReference type="EC" id="2.7.13.3"/>
    </reaction>
</comment>
<feature type="domain" description="Histidine kinase" evidence="10">
    <location>
        <begin position="383"/>
        <end position="661"/>
    </location>
</feature>
<dbReference type="InterPro" id="IPR005467">
    <property type="entry name" value="His_kinase_dom"/>
</dbReference>
<dbReference type="PANTHER" id="PTHR43065:SF50">
    <property type="entry name" value="HISTIDINE KINASE"/>
    <property type="match status" value="1"/>
</dbReference>
<dbReference type="PROSITE" id="PS50109">
    <property type="entry name" value="HIS_KIN"/>
    <property type="match status" value="1"/>
</dbReference>
<keyword evidence="7" id="KW-0175">Coiled coil</keyword>
<proteinExistence type="predicted"/>
<keyword evidence="9" id="KW-1133">Transmembrane helix</keyword>
<evidence type="ECO:0000259" key="10">
    <source>
        <dbReference type="PROSITE" id="PS50109"/>
    </source>
</evidence>
<dbReference type="CDD" id="cd00082">
    <property type="entry name" value="HisKA"/>
    <property type="match status" value="1"/>
</dbReference>
<organism evidence="12 13">
    <name type="scientific">Sorangium cellulosum</name>
    <name type="common">Polyangium cellulosum</name>
    <dbReference type="NCBI Taxonomy" id="56"/>
    <lineage>
        <taxon>Bacteria</taxon>
        <taxon>Pseudomonadati</taxon>
        <taxon>Myxococcota</taxon>
        <taxon>Polyangia</taxon>
        <taxon>Polyangiales</taxon>
        <taxon>Polyangiaceae</taxon>
        <taxon>Sorangium</taxon>
    </lineage>
</organism>
<evidence type="ECO:0000256" key="2">
    <source>
        <dbReference type="ARBA" id="ARBA00004370"/>
    </source>
</evidence>
<evidence type="ECO:0000256" key="9">
    <source>
        <dbReference type="SAM" id="Phobius"/>
    </source>
</evidence>
<dbReference type="InterPro" id="IPR003661">
    <property type="entry name" value="HisK_dim/P_dom"/>
</dbReference>
<dbReference type="Proteomes" id="UP000295497">
    <property type="component" value="Chromosome"/>
</dbReference>
<dbReference type="GO" id="GO:0016020">
    <property type="term" value="C:membrane"/>
    <property type="evidence" value="ECO:0007669"/>
    <property type="project" value="UniProtKB-SubCell"/>
</dbReference>
<keyword evidence="4" id="KW-0597">Phosphoprotein</keyword>
<dbReference type="Gene3D" id="3.30.565.10">
    <property type="entry name" value="Histidine kinase-like ATPase, C-terminal domain"/>
    <property type="match status" value="1"/>
</dbReference>
<feature type="coiled-coil region" evidence="7">
    <location>
        <begin position="319"/>
        <end position="353"/>
    </location>
</feature>
<evidence type="ECO:0000256" key="8">
    <source>
        <dbReference type="SAM" id="MobiDB-lite"/>
    </source>
</evidence>
<dbReference type="SUPFAM" id="SSF47384">
    <property type="entry name" value="Homodimeric domain of signal transducing histidine kinase"/>
    <property type="match status" value="1"/>
</dbReference>
<dbReference type="CDD" id="cd06225">
    <property type="entry name" value="HAMP"/>
    <property type="match status" value="1"/>
</dbReference>
<evidence type="ECO:0000259" key="11">
    <source>
        <dbReference type="PROSITE" id="PS50885"/>
    </source>
</evidence>
<accession>A0A4P2QHF1</accession>
<dbReference type="PRINTS" id="PR00344">
    <property type="entry name" value="BCTRLSENSOR"/>
</dbReference>
<dbReference type="Pfam" id="PF02518">
    <property type="entry name" value="HATPase_c"/>
    <property type="match status" value="1"/>
</dbReference>
<feature type="domain" description="HAMP" evidence="11">
    <location>
        <begin position="281"/>
        <end position="334"/>
    </location>
</feature>
<dbReference type="InterPro" id="IPR003594">
    <property type="entry name" value="HATPase_dom"/>
</dbReference>
<dbReference type="SMART" id="SM00304">
    <property type="entry name" value="HAMP"/>
    <property type="match status" value="1"/>
</dbReference>
<feature type="transmembrane region" description="Helical" evidence="9">
    <location>
        <begin position="44"/>
        <end position="63"/>
    </location>
</feature>
<dbReference type="EC" id="2.7.13.3" evidence="3"/>
<evidence type="ECO:0000256" key="4">
    <source>
        <dbReference type="ARBA" id="ARBA00022553"/>
    </source>
</evidence>
<dbReference type="InterPro" id="IPR036890">
    <property type="entry name" value="HATPase_C_sf"/>
</dbReference>
<evidence type="ECO:0000313" key="12">
    <source>
        <dbReference type="EMBL" id="AUX29344.1"/>
    </source>
</evidence>
<keyword evidence="9" id="KW-0472">Membrane</keyword>